<feature type="binding site" evidence="12">
    <location>
        <position position="233"/>
    </location>
    <ligand>
        <name>NADP(+)</name>
        <dbReference type="ChEBI" id="CHEBI:58349"/>
    </ligand>
</feature>
<dbReference type="InterPro" id="IPR020630">
    <property type="entry name" value="THF_DH/CycHdrlase_cat_dom"/>
</dbReference>
<keyword evidence="16" id="KW-1185">Reference proteome</keyword>
<keyword evidence="7 12" id="KW-0521">NADP</keyword>
<dbReference type="PRINTS" id="PR00085">
    <property type="entry name" value="THFDHDRGNASE"/>
</dbReference>
<dbReference type="InterPro" id="IPR020631">
    <property type="entry name" value="THF_DH/CycHdrlase_NAD-bd_dom"/>
</dbReference>
<evidence type="ECO:0000256" key="10">
    <source>
        <dbReference type="ARBA" id="ARBA00023167"/>
    </source>
</evidence>
<dbReference type="GO" id="GO:0035999">
    <property type="term" value="P:tetrahydrofolate interconversion"/>
    <property type="evidence" value="ECO:0007669"/>
    <property type="project" value="UniProtKB-UniRule"/>
</dbReference>
<feature type="domain" description="Tetrahydrofolate dehydrogenase/cyclohydrolase NAD(P)-binding" evidence="14">
    <location>
        <begin position="141"/>
        <end position="290"/>
    </location>
</feature>
<dbReference type="EC" id="3.5.4.9" evidence="12"/>
<dbReference type="GO" id="GO:0004488">
    <property type="term" value="F:methylenetetrahydrofolate dehydrogenase (NADP+) activity"/>
    <property type="evidence" value="ECO:0007669"/>
    <property type="project" value="UniProtKB-UniRule"/>
</dbReference>
<keyword evidence="10 12" id="KW-0486">Methionine biosynthesis</keyword>
<comment type="function">
    <text evidence="12">Catalyzes the oxidation of 5,10-methylenetetrahydrofolate to 5,10-methenyltetrahydrofolate and then the hydrolysis of 5,10-methenyltetrahydrofolate to 10-formyltetrahydrofolate.</text>
</comment>
<dbReference type="AlphaFoldDB" id="A0AAP4BAR3"/>
<evidence type="ECO:0000256" key="1">
    <source>
        <dbReference type="ARBA" id="ARBA00004777"/>
    </source>
</evidence>
<protein>
    <recommendedName>
        <fullName evidence="12">Bifunctional protein FolD</fullName>
    </recommendedName>
    <domain>
        <recommendedName>
            <fullName evidence="12">Methylenetetrahydrofolate dehydrogenase</fullName>
            <ecNumber evidence="12">1.5.1.5</ecNumber>
        </recommendedName>
    </domain>
    <domain>
        <recommendedName>
            <fullName evidence="12">Methenyltetrahydrofolate cyclohydrolase</fullName>
            <ecNumber evidence="12">3.5.4.9</ecNumber>
        </recommendedName>
    </domain>
</protein>
<evidence type="ECO:0000259" key="13">
    <source>
        <dbReference type="Pfam" id="PF00763"/>
    </source>
</evidence>
<dbReference type="GO" id="GO:0004477">
    <property type="term" value="F:methenyltetrahydrofolate cyclohydrolase activity"/>
    <property type="evidence" value="ECO:0007669"/>
    <property type="project" value="UniProtKB-UniRule"/>
</dbReference>
<organism evidence="15 16">
    <name type="scientific">Fusibacillus kribbianus</name>
    <dbReference type="NCBI Taxonomy" id="3044208"/>
    <lineage>
        <taxon>Bacteria</taxon>
        <taxon>Bacillati</taxon>
        <taxon>Bacillota</taxon>
        <taxon>Clostridia</taxon>
        <taxon>Lachnospirales</taxon>
        <taxon>Lachnospiraceae</taxon>
        <taxon>Fusibacillus</taxon>
    </lineage>
</organism>
<dbReference type="EC" id="1.5.1.5" evidence="12"/>
<dbReference type="GO" id="GO:0000105">
    <property type="term" value="P:L-histidine biosynthetic process"/>
    <property type="evidence" value="ECO:0007669"/>
    <property type="project" value="UniProtKB-KW"/>
</dbReference>
<comment type="catalytic activity">
    <reaction evidence="12">
        <text>(6R)-5,10-methenyltetrahydrofolate + H2O = (6R)-10-formyltetrahydrofolate + H(+)</text>
        <dbReference type="Rhea" id="RHEA:23700"/>
        <dbReference type="ChEBI" id="CHEBI:15377"/>
        <dbReference type="ChEBI" id="CHEBI:15378"/>
        <dbReference type="ChEBI" id="CHEBI:57455"/>
        <dbReference type="ChEBI" id="CHEBI:195366"/>
        <dbReference type="EC" id="3.5.4.9"/>
    </reaction>
</comment>
<dbReference type="Gene3D" id="3.40.50.10860">
    <property type="entry name" value="Leucine Dehydrogenase, chain A, domain 1"/>
    <property type="match status" value="1"/>
</dbReference>
<comment type="pathway">
    <text evidence="1 12">One-carbon metabolism; tetrahydrofolate interconversion.</text>
</comment>
<comment type="similarity">
    <text evidence="12">Belongs to the tetrahydrofolate dehydrogenase/cyclohydrolase family.</text>
</comment>
<dbReference type="SUPFAM" id="SSF53223">
    <property type="entry name" value="Aminoacid dehydrogenase-like, N-terminal domain"/>
    <property type="match status" value="1"/>
</dbReference>
<dbReference type="InterPro" id="IPR036291">
    <property type="entry name" value="NAD(P)-bd_dom_sf"/>
</dbReference>
<keyword evidence="5 12" id="KW-0658">Purine biosynthesis</keyword>
<dbReference type="FunFam" id="3.40.50.720:FF:000006">
    <property type="entry name" value="Bifunctional protein FolD"/>
    <property type="match status" value="1"/>
</dbReference>
<dbReference type="GO" id="GO:0005829">
    <property type="term" value="C:cytosol"/>
    <property type="evidence" value="ECO:0007669"/>
    <property type="project" value="TreeGrafter"/>
</dbReference>
<evidence type="ECO:0000259" key="14">
    <source>
        <dbReference type="Pfam" id="PF02882"/>
    </source>
</evidence>
<dbReference type="Pfam" id="PF02882">
    <property type="entry name" value="THF_DHG_CYH_C"/>
    <property type="match status" value="1"/>
</dbReference>
<dbReference type="SUPFAM" id="SSF51735">
    <property type="entry name" value="NAD(P)-binding Rossmann-fold domains"/>
    <property type="match status" value="1"/>
</dbReference>
<proteinExistence type="inferred from homology"/>
<evidence type="ECO:0000256" key="8">
    <source>
        <dbReference type="ARBA" id="ARBA00023002"/>
    </source>
</evidence>
<dbReference type="RefSeq" id="WP_283230640.1">
    <property type="nucleotide sequence ID" value="NZ_JASGBQ010000009.1"/>
</dbReference>
<dbReference type="PANTHER" id="PTHR48099:SF5">
    <property type="entry name" value="C-1-TETRAHYDROFOLATE SYNTHASE, CYTOPLASMIC"/>
    <property type="match status" value="1"/>
</dbReference>
<dbReference type="Pfam" id="PF00763">
    <property type="entry name" value="THF_DHG_CYH"/>
    <property type="match status" value="1"/>
</dbReference>
<keyword evidence="4 12" id="KW-0028">Amino-acid biosynthesis</keyword>
<dbReference type="PANTHER" id="PTHR48099">
    <property type="entry name" value="C-1-TETRAHYDROFOLATE SYNTHASE, CYTOPLASMIC-RELATED"/>
    <property type="match status" value="1"/>
</dbReference>
<comment type="subunit">
    <text evidence="2 12">Homodimer.</text>
</comment>
<evidence type="ECO:0000313" key="16">
    <source>
        <dbReference type="Proteomes" id="UP001300383"/>
    </source>
</evidence>
<evidence type="ECO:0000256" key="3">
    <source>
        <dbReference type="ARBA" id="ARBA00022563"/>
    </source>
</evidence>
<reference evidence="15 16" key="1">
    <citation type="submission" date="2023-05" db="EMBL/GenBank/DDBJ databases">
        <title>[ruminococcus] sp. nov., isolated from a pig farm feces dump.</title>
        <authorList>
            <person name="Chang Y.-H."/>
        </authorList>
    </citation>
    <scope>NUCLEOTIDE SEQUENCE [LARGE SCALE GENOMIC DNA]</scope>
    <source>
        <strain evidence="15 16">YH-rum2234</strain>
    </source>
</reference>
<comment type="catalytic activity">
    <reaction evidence="12">
        <text>(6R)-5,10-methylene-5,6,7,8-tetrahydrofolate + NADP(+) = (6R)-5,10-methenyltetrahydrofolate + NADPH</text>
        <dbReference type="Rhea" id="RHEA:22812"/>
        <dbReference type="ChEBI" id="CHEBI:15636"/>
        <dbReference type="ChEBI" id="CHEBI:57455"/>
        <dbReference type="ChEBI" id="CHEBI:57783"/>
        <dbReference type="ChEBI" id="CHEBI:58349"/>
        <dbReference type="EC" id="1.5.1.5"/>
    </reaction>
</comment>
<keyword evidence="6 12" id="KW-0378">Hydrolase</keyword>
<keyword evidence="11 12" id="KW-0511">Multifunctional enzyme</keyword>
<evidence type="ECO:0000256" key="4">
    <source>
        <dbReference type="ARBA" id="ARBA00022605"/>
    </source>
</evidence>
<dbReference type="Gene3D" id="3.40.50.720">
    <property type="entry name" value="NAD(P)-binding Rossmann-like Domain"/>
    <property type="match status" value="1"/>
</dbReference>
<keyword evidence="9 12" id="KW-0368">Histidine biosynthesis</keyword>
<dbReference type="Proteomes" id="UP001300383">
    <property type="component" value="Unassembled WGS sequence"/>
</dbReference>
<evidence type="ECO:0000256" key="12">
    <source>
        <dbReference type="HAMAP-Rule" id="MF_01576"/>
    </source>
</evidence>
<evidence type="ECO:0000256" key="7">
    <source>
        <dbReference type="ARBA" id="ARBA00022857"/>
    </source>
</evidence>
<dbReference type="EMBL" id="JASGBQ010000009">
    <property type="protein sequence ID" value="MDI9242190.1"/>
    <property type="molecule type" value="Genomic_DNA"/>
</dbReference>
<comment type="caution">
    <text evidence="15">The sequence shown here is derived from an EMBL/GenBank/DDBJ whole genome shotgun (WGS) entry which is preliminary data.</text>
</comment>
<dbReference type="InterPro" id="IPR046346">
    <property type="entry name" value="Aminoacid_DH-like_N_sf"/>
</dbReference>
<keyword evidence="8 12" id="KW-0560">Oxidoreductase</keyword>
<sequence>MAKQLLGKEVTAALNEKIMGQVAELKEKGIEPKLCIIRVGENSSDISYEKGATKRCETLGVAVEKILLPEEVTKEELLAVIDKVNKDTSIHGVLLFRPLPKHLKADQSEIENALDPAKDVDCMTDGSMSGVFTGKPLGFPPCTPQACMEILDYYGIDCKGKNAVVIGRSLVVGKPAAMMLMAKNATVTICHTKTVNTAEIAKNADILVSAAGVLNSLTKDYVRPGQVVIDVSINWDAEKPNSKGGKGAIAGDAVYSEVEPIVEAITPVPGGVGAVTTSVLVGHVVEAAMRTVK</sequence>
<dbReference type="GO" id="GO:0009086">
    <property type="term" value="P:methionine biosynthetic process"/>
    <property type="evidence" value="ECO:0007669"/>
    <property type="project" value="UniProtKB-KW"/>
</dbReference>
<evidence type="ECO:0000256" key="2">
    <source>
        <dbReference type="ARBA" id="ARBA00011738"/>
    </source>
</evidence>
<dbReference type="GO" id="GO:0006164">
    <property type="term" value="P:purine nucleotide biosynthetic process"/>
    <property type="evidence" value="ECO:0007669"/>
    <property type="project" value="UniProtKB-KW"/>
</dbReference>
<dbReference type="HAMAP" id="MF_01576">
    <property type="entry name" value="THF_DHG_CYH"/>
    <property type="match status" value="1"/>
</dbReference>
<evidence type="ECO:0000256" key="9">
    <source>
        <dbReference type="ARBA" id="ARBA00023102"/>
    </source>
</evidence>
<feature type="domain" description="Tetrahydrofolate dehydrogenase/cyclohydrolase catalytic" evidence="13">
    <location>
        <begin position="6"/>
        <end position="121"/>
    </location>
</feature>
<name>A0AAP4BAR3_9FIRM</name>
<feature type="binding site" evidence="12">
    <location>
        <begin position="167"/>
        <end position="169"/>
    </location>
    <ligand>
        <name>NADP(+)</name>
        <dbReference type="ChEBI" id="CHEBI:58349"/>
    </ligand>
</feature>
<accession>A0AAP4BAR3</accession>
<keyword evidence="3 12" id="KW-0554">One-carbon metabolism</keyword>
<evidence type="ECO:0000256" key="5">
    <source>
        <dbReference type="ARBA" id="ARBA00022755"/>
    </source>
</evidence>
<dbReference type="CDD" id="cd01080">
    <property type="entry name" value="NAD_bind_m-THF_DH_Cyclohyd"/>
    <property type="match status" value="1"/>
</dbReference>
<evidence type="ECO:0000256" key="11">
    <source>
        <dbReference type="ARBA" id="ARBA00023268"/>
    </source>
</evidence>
<evidence type="ECO:0000256" key="6">
    <source>
        <dbReference type="ARBA" id="ARBA00022801"/>
    </source>
</evidence>
<comment type="caution">
    <text evidence="12">Lacks conserved residue(s) required for the propagation of feature annotation.</text>
</comment>
<gene>
    <name evidence="12" type="primary">folD</name>
    <name evidence="15" type="ORF">QJ036_06820</name>
</gene>
<evidence type="ECO:0000313" key="15">
    <source>
        <dbReference type="EMBL" id="MDI9242190.1"/>
    </source>
</evidence>
<dbReference type="InterPro" id="IPR000672">
    <property type="entry name" value="THF_DH/CycHdrlase"/>
</dbReference>